<accession>A0AAV2CII8</accession>
<evidence type="ECO:0000259" key="1">
    <source>
        <dbReference type="PROSITE" id="PS50994"/>
    </source>
</evidence>
<keyword evidence="3" id="KW-1185">Reference proteome</keyword>
<dbReference type="PANTHER" id="PTHR37984:SF5">
    <property type="entry name" value="PROTEIN NYNRIN-LIKE"/>
    <property type="match status" value="1"/>
</dbReference>
<dbReference type="GO" id="GO:0015074">
    <property type="term" value="P:DNA integration"/>
    <property type="evidence" value="ECO:0007669"/>
    <property type="project" value="InterPro"/>
</dbReference>
<gene>
    <name evidence="2" type="ORF">LTRI10_LOCUS3716</name>
</gene>
<dbReference type="GO" id="GO:0003676">
    <property type="term" value="F:nucleic acid binding"/>
    <property type="evidence" value="ECO:0007669"/>
    <property type="project" value="InterPro"/>
</dbReference>
<dbReference type="SUPFAM" id="SSF53098">
    <property type="entry name" value="Ribonuclease H-like"/>
    <property type="match status" value="1"/>
</dbReference>
<organism evidence="2 3">
    <name type="scientific">Linum trigynum</name>
    <dbReference type="NCBI Taxonomy" id="586398"/>
    <lineage>
        <taxon>Eukaryota</taxon>
        <taxon>Viridiplantae</taxon>
        <taxon>Streptophyta</taxon>
        <taxon>Embryophyta</taxon>
        <taxon>Tracheophyta</taxon>
        <taxon>Spermatophyta</taxon>
        <taxon>Magnoliopsida</taxon>
        <taxon>eudicotyledons</taxon>
        <taxon>Gunneridae</taxon>
        <taxon>Pentapetalae</taxon>
        <taxon>rosids</taxon>
        <taxon>fabids</taxon>
        <taxon>Malpighiales</taxon>
        <taxon>Linaceae</taxon>
        <taxon>Linum</taxon>
    </lineage>
</organism>
<dbReference type="Proteomes" id="UP001497516">
    <property type="component" value="Chromosome 1"/>
</dbReference>
<sequence>MPTSIPEAPGQMKYLIVAVDYFSKWIEAEPLATITQSQVRKFTTKNIFTRFSLPESIIADHGKQLDCHKFIEFCDESGVILRFSSVAYPQANGQAEAANKIILDGLHTRLLDAKGRWVEDLPGVL</sequence>
<dbReference type="InterPro" id="IPR050951">
    <property type="entry name" value="Retrovirus_Pol_polyprotein"/>
</dbReference>
<feature type="domain" description="Integrase catalytic" evidence="1">
    <location>
        <begin position="1"/>
        <end position="125"/>
    </location>
</feature>
<dbReference type="Pfam" id="PF00665">
    <property type="entry name" value="rve"/>
    <property type="match status" value="1"/>
</dbReference>
<evidence type="ECO:0000313" key="3">
    <source>
        <dbReference type="Proteomes" id="UP001497516"/>
    </source>
</evidence>
<reference evidence="2 3" key="1">
    <citation type="submission" date="2024-04" db="EMBL/GenBank/DDBJ databases">
        <authorList>
            <person name="Fracassetti M."/>
        </authorList>
    </citation>
    <scope>NUCLEOTIDE SEQUENCE [LARGE SCALE GENOMIC DNA]</scope>
</reference>
<dbReference type="PROSITE" id="PS50994">
    <property type="entry name" value="INTEGRASE"/>
    <property type="match status" value="1"/>
</dbReference>
<dbReference type="EMBL" id="OZ034813">
    <property type="protein sequence ID" value="CAL1355991.1"/>
    <property type="molecule type" value="Genomic_DNA"/>
</dbReference>
<protein>
    <recommendedName>
        <fullName evidence="1">Integrase catalytic domain-containing protein</fullName>
    </recommendedName>
</protein>
<dbReference type="Gene3D" id="3.30.420.10">
    <property type="entry name" value="Ribonuclease H-like superfamily/Ribonuclease H"/>
    <property type="match status" value="1"/>
</dbReference>
<dbReference type="InterPro" id="IPR001584">
    <property type="entry name" value="Integrase_cat-core"/>
</dbReference>
<dbReference type="AlphaFoldDB" id="A0AAV2CII8"/>
<dbReference type="PANTHER" id="PTHR37984">
    <property type="entry name" value="PROTEIN CBG26694"/>
    <property type="match status" value="1"/>
</dbReference>
<dbReference type="InterPro" id="IPR012337">
    <property type="entry name" value="RNaseH-like_sf"/>
</dbReference>
<proteinExistence type="predicted"/>
<name>A0AAV2CII8_9ROSI</name>
<evidence type="ECO:0000313" key="2">
    <source>
        <dbReference type="EMBL" id="CAL1355991.1"/>
    </source>
</evidence>
<dbReference type="InterPro" id="IPR036397">
    <property type="entry name" value="RNaseH_sf"/>
</dbReference>